<dbReference type="GO" id="GO:0006018">
    <property type="term" value="P:2-deoxyribose 1-phosphate catabolic process"/>
    <property type="evidence" value="ECO:0007669"/>
    <property type="project" value="UniProtKB-UniRule"/>
</dbReference>
<organism evidence="7 8">
    <name type="scientific">Pseudooceanicola spongiae</name>
    <dbReference type="NCBI Taxonomy" id="2613965"/>
    <lineage>
        <taxon>Bacteria</taxon>
        <taxon>Pseudomonadati</taxon>
        <taxon>Pseudomonadota</taxon>
        <taxon>Alphaproteobacteria</taxon>
        <taxon>Rhodobacterales</taxon>
        <taxon>Paracoccaceae</taxon>
        <taxon>Pseudooceanicola</taxon>
    </lineage>
</organism>
<comment type="catalytic activity">
    <reaction evidence="4">
        <text>2-deoxy-alpha-D-ribose 1-phosphate = 2-deoxy-D-ribose 5-phosphate</text>
        <dbReference type="Rhea" id="RHEA:27658"/>
        <dbReference type="ChEBI" id="CHEBI:57259"/>
        <dbReference type="ChEBI" id="CHEBI:62877"/>
        <dbReference type="EC" id="5.4.2.7"/>
    </reaction>
</comment>
<dbReference type="InterPro" id="IPR017850">
    <property type="entry name" value="Alkaline_phosphatase_core_sf"/>
</dbReference>
<comment type="function">
    <text evidence="4">Isomerase that catalyzes the conversion of deoxy-ribose 1-phosphate (dRib-1-P) and ribose 1-phosphate (Rib-1-P) to deoxy-ribose 5-phosphate (dRib-5-P) and ribose 5-phosphate (Rib-5-P), respectively.</text>
</comment>
<feature type="binding site" evidence="4">
    <location>
        <position position="316"/>
    </location>
    <ligand>
        <name>Mn(2+)</name>
        <dbReference type="ChEBI" id="CHEBI:29035"/>
        <label>2</label>
    </ligand>
</feature>
<dbReference type="GO" id="GO:0006015">
    <property type="term" value="P:5-phosphoribose 1-diphosphate biosynthetic process"/>
    <property type="evidence" value="ECO:0007669"/>
    <property type="project" value="UniProtKB-UniPathway"/>
</dbReference>
<keyword evidence="2 4" id="KW-0479">Metal-binding</keyword>
<evidence type="ECO:0000313" key="7">
    <source>
        <dbReference type="EMBL" id="QOL79563.1"/>
    </source>
</evidence>
<comment type="catalytic activity">
    <reaction evidence="4">
        <text>alpha-D-ribose 1-phosphate = D-ribose 5-phosphate</text>
        <dbReference type="Rhea" id="RHEA:18793"/>
        <dbReference type="ChEBI" id="CHEBI:57720"/>
        <dbReference type="ChEBI" id="CHEBI:78346"/>
        <dbReference type="EC" id="5.4.2.7"/>
    </reaction>
</comment>
<dbReference type="GO" id="GO:0009117">
    <property type="term" value="P:nucleotide metabolic process"/>
    <property type="evidence" value="ECO:0007669"/>
    <property type="project" value="UniProtKB-UniRule"/>
</dbReference>
<feature type="binding site" evidence="4">
    <location>
        <position position="353"/>
    </location>
    <ligand>
        <name>Mn(2+)</name>
        <dbReference type="ChEBI" id="CHEBI:29035"/>
        <label>1</label>
    </ligand>
</feature>
<name>A0A7L9WI48_9RHOB</name>
<dbReference type="SUPFAM" id="SSF53649">
    <property type="entry name" value="Alkaline phosphatase-like"/>
    <property type="match status" value="1"/>
</dbReference>
<comment type="cofactor">
    <cofactor evidence="4">
        <name>Mn(2+)</name>
        <dbReference type="ChEBI" id="CHEBI:29035"/>
    </cofactor>
    <text evidence="4">Binds 2 manganese ions.</text>
</comment>
<keyword evidence="8" id="KW-1185">Reference proteome</keyword>
<dbReference type="PANTHER" id="PTHR21110:SF0">
    <property type="entry name" value="PHOSPHOPENTOMUTASE"/>
    <property type="match status" value="1"/>
</dbReference>
<comment type="similarity">
    <text evidence="1 4">Belongs to the phosphopentomutase family.</text>
</comment>
<feature type="binding site" evidence="4">
    <location>
        <position position="13"/>
    </location>
    <ligand>
        <name>Mn(2+)</name>
        <dbReference type="ChEBI" id="CHEBI:29035"/>
        <label>1</label>
    </ligand>
</feature>
<evidence type="ECO:0000256" key="1">
    <source>
        <dbReference type="ARBA" id="ARBA00010373"/>
    </source>
</evidence>
<evidence type="ECO:0000256" key="4">
    <source>
        <dbReference type="HAMAP-Rule" id="MF_00740"/>
    </source>
</evidence>
<protein>
    <recommendedName>
        <fullName evidence="4 5">Phosphopentomutase</fullName>
        <ecNumber evidence="4 5">5.4.2.7</ecNumber>
    </recommendedName>
    <alternativeName>
        <fullName evidence="4">Phosphodeoxyribomutase</fullName>
    </alternativeName>
</protein>
<dbReference type="Gene3D" id="3.30.70.1250">
    <property type="entry name" value="Phosphopentomutase"/>
    <property type="match status" value="1"/>
</dbReference>
<dbReference type="InterPro" id="IPR006124">
    <property type="entry name" value="Metalloenzyme"/>
</dbReference>
<dbReference type="EMBL" id="CP045201">
    <property type="protein sequence ID" value="QOL79563.1"/>
    <property type="molecule type" value="Genomic_DNA"/>
</dbReference>
<gene>
    <name evidence="4" type="primary">deoB</name>
    <name evidence="7" type="ORF">F3W81_01195</name>
</gene>
<dbReference type="HAMAP" id="MF_00740">
    <property type="entry name" value="Phosphopentomut"/>
    <property type="match status" value="1"/>
</dbReference>
<dbReference type="NCBIfam" id="TIGR01696">
    <property type="entry name" value="deoB"/>
    <property type="match status" value="1"/>
</dbReference>
<dbReference type="InterPro" id="IPR010045">
    <property type="entry name" value="DeoB"/>
</dbReference>
<comment type="pathway">
    <text evidence="4">Carbohydrate degradation; 2-deoxy-D-ribose 1-phosphate degradation; D-glyceraldehyde 3-phosphate and acetaldehyde from 2-deoxy-alpha-D-ribose 1-phosphate: step 1/2.</text>
</comment>
<dbReference type="GO" id="GO:0043094">
    <property type="term" value="P:metabolic compound salvage"/>
    <property type="evidence" value="ECO:0007669"/>
    <property type="project" value="UniProtKB-UniRule"/>
</dbReference>
<dbReference type="PANTHER" id="PTHR21110">
    <property type="entry name" value="PHOSPHOPENTOMUTASE"/>
    <property type="match status" value="1"/>
</dbReference>
<dbReference type="UniPathway" id="UPA00087">
    <property type="reaction ID" value="UER00173"/>
</dbReference>
<evidence type="ECO:0000256" key="2">
    <source>
        <dbReference type="ARBA" id="ARBA00022723"/>
    </source>
</evidence>
<dbReference type="NCBIfam" id="NF003766">
    <property type="entry name" value="PRK05362.1"/>
    <property type="match status" value="1"/>
</dbReference>
<dbReference type="Pfam" id="PF01676">
    <property type="entry name" value="Metalloenzyme"/>
    <property type="match status" value="1"/>
</dbReference>
<feature type="domain" description="Metalloenzyme" evidence="6">
    <location>
        <begin position="6"/>
        <end position="380"/>
    </location>
</feature>
<dbReference type="SUPFAM" id="SSF143856">
    <property type="entry name" value="DeoB insert domain-like"/>
    <property type="match status" value="1"/>
</dbReference>
<accession>A0A7L9WI48</accession>
<dbReference type="KEGG" id="pshq:F3W81_01195"/>
<keyword evidence="4" id="KW-0963">Cytoplasm</keyword>
<dbReference type="Proteomes" id="UP000594118">
    <property type="component" value="Chromosome"/>
</dbReference>
<dbReference type="RefSeq" id="WP_193081802.1">
    <property type="nucleotide sequence ID" value="NZ_CP045201.1"/>
</dbReference>
<keyword evidence="3 4" id="KW-0464">Manganese</keyword>
<dbReference type="Gene3D" id="3.40.720.10">
    <property type="entry name" value="Alkaline Phosphatase, subunit A"/>
    <property type="match status" value="1"/>
</dbReference>
<evidence type="ECO:0000313" key="8">
    <source>
        <dbReference type="Proteomes" id="UP000594118"/>
    </source>
</evidence>
<sequence>MSDSPRVFLCVLDSVGIGGAPDAGGFFNDAHPDTGANTLLHIAEACAAGACDQRGRTGPLHLPVLCGLGLNAALRCASGAGFPGAAGANAQARWAVLQSASAGKDTQTGHWELAGLRLTTDWHYFPRTIPAFPEEARQRLCAAGGLSGTLANCHGSGSDLLARFGAEHMRSGQPILYTSADSVVQIAAHEESFGLERLLSLCAAAAEIFHPMNVGRIIARPFVGDAEGGFTRTANRHDLAIAPSRLTLCDRVEAAGGRVHGIGKIADIFAGRGITHVLKGADDMALFDCLLETVETATPGDLVFANFVEFDSLYGHRRDIPGYAAALERFDARLPALLAALRPGDLLMLTADHGNDPSWPGTDHTRERVPLLLVGARTAPQGVLPFTAAADLAAAHLGLSEDLSPTPHAISSAV</sequence>
<dbReference type="AlphaFoldDB" id="A0A7L9WI48"/>
<dbReference type="PIRSF" id="PIRSF001491">
    <property type="entry name" value="Ppentomutase"/>
    <property type="match status" value="1"/>
</dbReference>
<feature type="binding site" evidence="4">
    <location>
        <position position="364"/>
    </location>
    <ligand>
        <name>Mn(2+)</name>
        <dbReference type="ChEBI" id="CHEBI:29035"/>
        <label>2</label>
    </ligand>
</feature>
<dbReference type="CDD" id="cd16009">
    <property type="entry name" value="PPM"/>
    <property type="match status" value="1"/>
</dbReference>
<evidence type="ECO:0000256" key="3">
    <source>
        <dbReference type="ARBA" id="ARBA00023211"/>
    </source>
</evidence>
<reference evidence="7 8" key="1">
    <citation type="submission" date="2019-10" db="EMBL/GenBank/DDBJ databases">
        <title>Pseudopuniceibacterium sp. HQ09 islated from Antarctica.</title>
        <authorList>
            <person name="Liao L."/>
            <person name="Su S."/>
            <person name="Chen B."/>
            <person name="Yu Y."/>
        </authorList>
    </citation>
    <scope>NUCLEOTIDE SEQUENCE [LARGE SCALE GENOMIC DNA]</scope>
    <source>
        <strain evidence="7 8">HQ09</strain>
    </source>
</reference>
<evidence type="ECO:0000259" key="6">
    <source>
        <dbReference type="Pfam" id="PF01676"/>
    </source>
</evidence>
<keyword evidence="4 7" id="KW-0413">Isomerase</keyword>
<feature type="binding site" evidence="4">
    <location>
        <position position="352"/>
    </location>
    <ligand>
        <name>Mn(2+)</name>
        <dbReference type="ChEBI" id="CHEBI:29035"/>
        <label>1</label>
    </ligand>
</feature>
<feature type="binding site" evidence="4">
    <location>
        <position position="311"/>
    </location>
    <ligand>
        <name>Mn(2+)</name>
        <dbReference type="ChEBI" id="CHEBI:29035"/>
        <label>2</label>
    </ligand>
</feature>
<dbReference type="EC" id="5.4.2.7" evidence="4 5"/>
<dbReference type="GO" id="GO:0000287">
    <property type="term" value="F:magnesium ion binding"/>
    <property type="evidence" value="ECO:0007669"/>
    <property type="project" value="UniProtKB-UniRule"/>
</dbReference>
<evidence type="ECO:0000256" key="5">
    <source>
        <dbReference type="NCBIfam" id="TIGR01696"/>
    </source>
</evidence>
<dbReference type="InterPro" id="IPR024052">
    <property type="entry name" value="Phosphopentomutase_DeoB_cap_sf"/>
</dbReference>
<dbReference type="GO" id="GO:0008973">
    <property type="term" value="F:phosphopentomutase activity"/>
    <property type="evidence" value="ECO:0007669"/>
    <property type="project" value="UniProtKB-UniRule"/>
</dbReference>
<dbReference type="GO" id="GO:0005829">
    <property type="term" value="C:cytosol"/>
    <property type="evidence" value="ECO:0007669"/>
    <property type="project" value="TreeGrafter"/>
</dbReference>
<comment type="subcellular location">
    <subcellularLocation>
        <location evidence="4">Cytoplasm</location>
    </subcellularLocation>
</comment>
<dbReference type="GO" id="GO:0030145">
    <property type="term" value="F:manganese ion binding"/>
    <property type="evidence" value="ECO:0007669"/>
    <property type="project" value="UniProtKB-UniRule"/>
</dbReference>
<proteinExistence type="inferred from homology"/>